<comment type="similarity">
    <text evidence="1">Belongs to the 'GDSL' lipolytic enzyme family.</text>
</comment>
<protein>
    <recommendedName>
        <fullName evidence="5">SGNH hydrolase-type esterase domain-containing protein</fullName>
    </recommendedName>
</protein>
<dbReference type="FunFam" id="3.40.50.1110:FF:000002">
    <property type="entry name" value="isoamyl acetate-hydrolyzing esterase 1 homolog"/>
    <property type="match status" value="1"/>
</dbReference>
<organism evidence="3 4">
    <name type="scientific">Adiantum capillus-veneris</name>
    <name type="common">Maidenhair fern</name>
    <dbReference type="NCBI Taxonomy" id="13818"/>
    <lineage>
        <taxon>Eukaryota</taxon>
        <taxon>Viridiplantae</taxon>
        <taxon>Streptophyta</taxon>
        <taxon>Embryophyta</taxon>
        <taxon>Tracheophyta</taxon>
        <taxon>Polypodiopsida</taxon>
        <taxon>Polypodiidae</taxon>
        <taxon>Polypodiales</taxon>
        <taxon>Pteridineae</taxon>
        <taxon>Pteridaceae</taxon>
        <taxon>Vittarioideae</taxon>
        <taxon>Adiantum</taxon>
    </lineage>
</organism>
<evidence type="ECO:0000256" key="2">
    <source>
        <dbReference type="ARBA" id="ARBA00022801"/>
    </source>
</evidence>
<evidence type="ECO:0008006" key="5">
    <source>
        <dbReference type="Google" id="ProtNLM"/>
    </source>
</evidence>
<dbReference type="Gene3D" id="3.40.50.1110">
    <property type="entry name" value="SGNH hydrolase"/>
    <property type="match status" value="1"/>
</dbReference>
<dbReference type="InterPro" id="IPR045136">
    <property type="entry name" value="Iah1-like"/>
</dbReference>
<dbReference type="Proteomes" id="UP000886520">
    <property type="component" value="Chromosome 14"/>
</dbReference>
<gene>
    <name evidence="3" type="ORF">GOP47_0014508</name>
</gene>
<dbReference type="OrthoDB" id="671439at2759"/>
<keyword evidence="4" id="KW-1185">Reference proteome</keyword>
<dbReference type="PANTHER" id="PTHR14209">
    <property type="entry name" value="ISOAMYL ACETATE-HYDROLYZING ESTERASE 1"/>
    <property type="match status" value="1"/>
</dbReference>
<dbReference type="InterPro" id="IPR036514">
    <property type="entry name" value="SGNH_hydro_sf"/>
</dbReference>
<evidence type="ECO:0000313" key="3">
    <source>
        <dbReference type="EMBL" id="KAI5070165.1"/>
    </source>
</evidence>
<proteinExistence type="inferred from homology"/>
<sequence length="245" mass="27234">MRPRFILFGDSITQQSFSPGGWGAGLTDRYARKADVVLRGYSGYNTRWALFLLGKLFPAGLQDAPALVTIFFGANDAALPDRSHKRQHVPVPEYKANLCEIISAVKSLSKDTLIVLITPPPVYEKALQETAWKLYGADPEEAFSRTNDAAGRYAKACVEAAGQAEASVIDLWTCMQEKPGWQTRYLRDGLHLTAEGNAVVFEKLLEVLNDKGLSFEAMRWDFPEYGDVNADNPVKTLWELQNCGK</sequence>
<dbReference type="AlphaFoldDB" id="A0A9D4ZE85"/>
<accession>A0A9D4ZE85</accession>
<keyword evidence="2" id="KW-0378">Hydrolase</keyword>
<evidence type="ECO:0000313" key="4">
    <source>
        <dbReference type="Proteomes" id="UP000886520"/>
    </source>
</evidence>
<name>A0A9D4ZE85_ADICA</name>
<dbReference type="EMBL" id="JABFUD020000014">
    <property type="protein sequence ID" value="KAI5070165.1"/>
    <property type="molecule type" value="Genomic_DNA"/>
</dbReference>
<reference evidence="3" key="1">
    <citation type="submission" date="2021-01" db="EMBL/GenBank/DDBJ databases">
        <title>Adiantum capillus-veneris genome.</title>
        <authorList>
            <person name="Fang Y."/>
            <person name="Liao Q."/>
        </authorList>
    </citation>
    <scope>NUCLEOTIDE SEQUENCE</scope>
    <source>
        <strain evidence="3">H3</strain>
        <tissue evidence="3">Leaf</tissue>
    </source>
</reference>
<comment type="caution">
    <text evidence="3">The sequence shown here is derived from an EMBL/GenBank/DDBJ whole genome shotgun (WGS) entry which is preliminary data.</text>
</comment>
<dbReference type="InterPro" id="IPR001087">
    <property type="entry name" value="GDSL"/>
</dbReference>
<dbReference type="PANTHER" id="PTHR14209:SF19">
    <property type="entry name" value="ISOAMYL ACETATE-HYDROLYZING ESTERASE 1 HOMOLOG"/>
    <property type="match status" value="1"/>
</dbReference>
<dbReference type="CDD" id="cd01838">
    <property type="entry name" value="Isoamyl_acetate_hydrolase_like"/>
    <property type="match status" value="1"/>
</dbReference>
<dbReference type="GO" id="GO:0016788">
    <property type="term" value="F:hydrolase activity, acting on ester bonds"/>
    <property type="evidence" value="ECO:0007669"/>
    <property type="project" value="InterPro"/>
</dbReference>
<dbReference type="Pfam" id="PF00657">
    <property type="entry name" value="Lipase_GDSL"/>
    <property type="match status" value="1"/>
</dbReference>
<evidence type="ECO:0000256" key="1">
    <source>
        <dbReference type="ARBA" id="ARBA00008668"/>
    </source>
</evidence>
<dbReference type="SUPFAM" id="SSF52266">
    <property type="entry name" value="SGNH hydrolase"/>
    <property type="match status" value="1"/>
</dbReference>